<keyword evidence="19" id="KW-1185">Reference proteome</keyword>
<keyword evidence="12" id="KW-1133">Transmembrane helix</keyword>
<keyword evidence="5" id="KW-0812">Transmembrane</keyword>
<dbReference type="GO" id="GO:0005524">
    <property type="term" value="F:ATP binding"/>
    <property type="evidence" value="ECO:0007669"/>
    <property type="project" value="UniProtKB-KW"/>
</dbReference>
<feature type="compositionally biased region" description="Basic and acidic residues" evidence="16">
    <location>
        <begin position="237"/>
        <end position="255"/>
    </location>
</feature>
<keyword evidence="10" id="KW-0460">Magnesium</keyword>
<evidence type="ECO:0000256" key="4">
    <source>
        <dbReference type="ARBA" id="ARBA00022568"/>
    </source>
</evidence>
<organism evidence="18 19">
    <name type="scientific">Zea mays</name>
    <name type="common">Maize</name>
    <dbReference type="NCBI Taxonomy" id="4577"/>
    <lineage>
        <taxon>Eukaryota</taxon>
        <taxon>Viridiplantae</taxon>
        <taxon>Streptophyta</taxon>
        <taxon>Embryophyta</taxon>
        <taxon>Tracheophyta</taxon>
        <taxon>Spermatophyta</taxon>
        <taxon>Magnoliopsida</taxon>
        <taxon>Liliopsida</taxon>
        <taxon>Poales</taxon>
        <taxon>Poaceae</taxon>
        <taxon>PACMAD clade</taxon>
        <taxon>Panicoideae</taxon>
        <taxon>Andropogonodae</taxon>
        <taxon>Andropogoneae</taxon>
        <taxon>Tripsacinae</taxon>
        <taxon>Zea</taxon>
    </lineage>
</organism>
<evidence type="ECO:0000256" key="16">
    <source>
        <dbReference type="SAM" id="MobiDB-lite"/>
    </source>
</evidence>
<keyword evidence="4" id="KW-0109">Calcium transport</keyword>
<keyword evidence="9" id="KW-0067">ATP-binding</keyword>
<evidence type="ECO:0000256" key="6">
    <source>
        <dbReference type="ARBA" id="ARBA00022723"/>
    </source>
</evidence>
<protein>
    <recommendedName>
        <fullName evidence="2">P-type Ca(2+) transporter</fullName>
        <ecNumber evidence="2">7.2.2.10</ecNumber>
    </recommendedName>
</protein>
<keyword evidence="13" id="KW-0406">Ion transport</keyword>
<dbReference type="InterPro" id="IPR036412">
    <property type="entry name" value="HAD-like_sf"/>
</dbReference>
<sequence>MGISGTEVAKESSDIIILDDDFTSVVKVVRWGRSVYGNIQKFIEFQLTVNVAALVINVVAVVSSGDVPLNVVELLWVNLIMDTLGALALATEPPTDNLMKRNPVGRREPLVTNIIRRNLFVQALYQVAILLIFNFDGVRILRLQNESRSDAEKIKNTFIFNTFVFCQQAAVLLGEQPVYHAIQRTIGCGVAMPPVALSSKEGVNVVLEVEVLDEVGKPAGGSEAQHGRRHDRGPLNSRREDRSIGDGKEPDDGGRGHLQGSLERLHGLERCVAAPALHHHPVTQTYGTLGLTGLELCTSLDVSISPSQVVGLADWWWWMEMGDANGHRHTAQGGGRLGDADKASKKRKTAIQAFGKRSATTLAESTYVGYRLNKKSKVKKATKDDIFSSSSLVDWDHLTSNSEDEEE</sequence>
<dbReference type="Pfam" id="PF00689">
    <property type="entry name" value="Cation_ATPase_C"/>
    <property type="match status" value="1"/>
</dbReference>
<dbReference type="PANTHER" id="PTHR24093:SF496">
    <property type="entry name" value="CALCIUM-TRANSPORTING ATPASE"/>
    <property type="match status" value="1"/>
</dbReference>
<evidence type="ECO:0000256" key="1">
    <source>
        <dbReference type="ARBA" id="ARBA00004141"/>
    </source>
</evidence>
<dbReference type="GO" id="GO:0016020">
    <property type="term" value="C:membrane"/>
    <property type="evidence" value="ECO:0007669"/>
    <property type="project" value="UniProtKB-SubCell"/>
</dbReference>
<evidence type="ECO:0000313" key="19">
    <source>
        <dbReference type="Proteomes" id="UP000007305"/>
    </source>
</evidence>
<dbReference type="Proteomes" id="UP000007305">
    <property type="component" value="Chromosome 7"/>
</dbReference>
<evidence type="ECO:0000256" key="3">
    <source>
        <dbReference type="ARBA" id="ARBA00022448"/>
    </source>
</evidence>
<evidence type="ECO:0000256" key="12">
    <source>
        <dbReference type="ARBA" id="ARBA00022989"/>
    </source>
</evidence>
<dbReference type="SUPFAM" id="SSF81665">
    <property type="entry name" value="Calcium ATPase, transmembrane domain M"/>
    <property type="match status" value="1"/>
</dbReference>
<evidence type="ECO:0000256" key="11">
    <source>
        <dbReference type="ARBA" id="ARBA00022967"/>
    </source>
</evidence>
<dbReference type="FunFam" id="1.20.1110.10:FF:000039">
    <property type="entry name" value="Calcium-transporting ATPase"/>
    <property type="match status" value="1"/>
</dbReference>
<dbReference type="PANTHER" id="PTHR24093">
    <property type="entry name" value="CATION TRANSPORTING ATPASE"/>
    <property type="match status" value="1"/>
</dbReference>
<evidence type="ECO:0000256" key="2">
    <source>
        <dbReference type="ARBA" id="ARBA00012790"/>
    </source>
</evidence>
<dbReference type="GO" id="GO:0005388">
    <property type="term" value="F:P-type calcium transporter activity"/>
    <property type="evidence" value="ECO:0007669"/>
    <property type="project" value="UniProtKB-EC"/>
</dbReference>
<proteinExistence type="predicted"/>
<dbReference type="InParanoid" id="A0A804QAS6"/>
<evidence type="ECO:0000256" key="10">
    <source>
        <dbReference type="ARBA" id="ARBA00022842"/>
    </source>
</evidence>
<dbReference type="EnsemblPlants" id="Zm00001eb314650_T001">
    <property type="protein sequence ID" value="Zm00001eb314650_P001"/>
    <property type="gene ID" value="Zm00001eb314650"/>
</dbReference>
<keyword evidence="7" id="KW-0547">Nucleotide-binding</keyword>
<dbReference type="Gene3D" id="1.20.1110.10">
    <property type="entry name" value="Calcium-transporting ATPase, transmembrane domain"/>
    <property type="match status" value="1"/>
</dbReference>
<accession>A0A804QAS6</accession>
<evidence type="ECO:0000259" key="17">
    <source>
        <dbReference type="Pfam" id="PF00689"/>
    </source>
</evidence>
<keyword evidence="8" id="KW-0106">Calcium</keyword>
<evidence type="ECO:0000256" key="14">
    <source>
        <dbReference type="ARBA" id="ARBA00023136"/>
    </source>
</evidence>
<dbReference type="AlphaFoldDB" id="A0A804QAS6"/>
<dbReference type="SUPFAM" id="SSF56784">
    <property type="entry name" value="HAD-like"/>
    <property type="match status" value="1"/>
</dbReference>
<evidence type="ECO:0000256" key="5">
    <source>
        <dbReference type="ARBA" id="ARBA00022692"/>
    </source>
</evidence>
<keyword evidence="3" id="KW-0813">Transport</keyword>
<reference evidence="18" key="3">
    <citation type="submission" date="2021-05" db="UniProtKB">
        <authorList>
            <consortium name="EnsemblPlants"/>
        </authorList>
    </citation>
    <scope>IDENTIFICATION</scope>
    <source>
        <strain evidence="18">cv. B73</strain>
    </source>
</reference>
<reference evidence="18" key="2">
    <citation type="submission" date="2019-07" db="EMBL/GenBank/DDBJ databases">
        <authorList>
            <person name="Seetharam A."/>
            <person name="Woodhouse M."/>
            <person name="Cannon E."/>
        </authorList>
    </citation>
    <scope>NUCLEOTIDE SEQUENCE [LARGE SCALE GENOMIC DNA]</scope>
    <source>
        <strain evidence="18">cv. B73</strain>
    </source>
</reference>
<evidence type="ECO:0000256" key="8">
    <source>
        <dbReference type="ARBA" id="ARBA00022837"/>
    </source>
</evidence>
<comment type="subcellular location">
    <subcellularLocation>
        <location evidence="1">Membrane</location>
        <topology evidence="1">Multi-pass membrane protein</topology>
    </subcellularLocation>
</comment>
<dbReference type="EC" id="7.2.2.10" evidence="2"/>
<keyword evidence="6" id="KW-0479">Metal-binding</keyword>
<evidence type="ECO:0000313" key="18">
    <source>
        <dbReference type="EnsemblPlants" id="Zm00001eb314650_P001"/>
    </source>
</evidence>
<dbReference type="InterPro" id="IPR023298">
    <property type="entry name" value="ATPase_P-typ_TM_dom_sf"/>
</dbReference>
<evidence type="ECO:0000256" key="9">
    <source>
        <dbReference type="ARBA" id="ARBA00022840"/>
    </source>
</evidence>
<feature type="region of interest" description="Disordered" evidence="16">
    <location>
        <begin position="217"/>
        <end position="259"/>
    </location>
</feature>
<comment type="catalytic activity">
    <reaction evidence="15">
        <text>Ca(2+)(in) + ATP + H2O = Ca(2+)(out) + ADP + phosphate + H(+)</text>
        <dbReference type="Rhea" id="RHEA:18105"/>
        <dbReference type="ChEBI" id="CHEBI:15377"/>
        <dbReference type="ChEBI" id="CHEBI:15378"/>
        <dbReference type="ChEBI" id="CHEBI:29108"/>
        <dbReference type="ChEBI" id="CHEBI:30616"/>
        <dbReference type="ChEBI" id="CHEBI:43474"/>
        <dbReference type="ChEBI" id="CHEBI:456216"/>
        <dbReference type="EC" id="7.2.2.10"/>
    </reaction>
</comment>
<dbReference type="InterPro" id="IPR006068">
    <property type="entry name" value="ATPase_P-typ_cation-transptr_C"/>
</dbReference>
<keyword evidence="11" id="KW-1278">Translocase</keyword>
<evidence type="ECO:0000256" key="13">
    <source>
        <dbReference type="ARBA" id="ARBA00023065"/>
    </source>
</evidence>
<feature type="domain" description="Cation-transporting P-type ATPase C-terminal" evidence="17">
    <location>
        <begin position="67"/>
        <end position="171"/>
    </location>
</feature>
<keyword evidence="14" id="KW-0472">Membrane</keyword>
<name>A0A804QAS6_MAIZE</name>
<dbReference type="Gramene" id="Zm00001eb314650_T001">
    <property type="protein sequence ID" value="Zm00001eb314650_P001"/>
    <property type="gene ID" value="Zm00001eb314650"/>
</dbReference>
<evidence type="ECO:0000256" key="15">
    <source>
        <dbReference type="ARBA" id="ARBA00048694"/>
    </source>
</evidence>
<evidence type="ECO:0000256" key="7">
    <source>
        <dbReference type="ARBA" id="ARBA00022741"/>
    </source>
</evidence>
<reference evidence="19" key="1">
    <citation type="submission" date="2015-12" db="EMBL/GenBank/DDBJ databases">
        <title>Update maize B73 reference genome by single molecule sequencing technologies.</title>
        <authorList>
            <consortium name="Maize Genome Sequencing Project"/>
            <person name="Ware D."/>
        </authorList>
    </citation>
    <scope>NUCLEOTIDE SEQUENCE [LARGE SCALE GENOMIC DNA]</scope>
    <source>
        <strain evidence="19">cv. B73</strain>
    </source>
</reference>
<dbReference type="GO" id="GO:0046872">
    <property type="term" value="F:metal ion binding"/>
    <property type="evidence" value="ECO:0007669"/>
    <property type="project" value="UniProtKB-KW"/>
</dbReference>